<reference evidence="5 6" key="1">
    <citation type="submission" date="2024-09" db="EMBL/GenBank/DDBJ databases">
        <title>Rethinking Asexuality: The Enigmatic Case of Functional Sexual Genes in Lepraria (Stereocaulaceae).</title>
        <authorList>
            <person name="Doellman M."/>
            <person name="Sun Y."/>
            <person name="Barcenas-Pena A."/>
            <person name="Lumbsch H.T."/>
            <person name="Grewe F."/>
        </authorList>
    </citation>
    <scope>NUCLEOTIDE SEQUENCE [LARGE SCALE GENOMIC DNA]</scope>
    <source>
        <strain evidence="5 6">Grewe 0041</strain>
    </source>
</reference>
<keyword evidence="2" id="KW-0223">Dioxygenase</keyword>
<evidence type="ECO:0000256" key="3">
    <source>
        <dbReference type="ARBA" id="ARBA00023002"/>
    </source>
</evidence>
<dbReference type="InterPro" id="IPR050783">
    <property type="entry name" value="Oxylipin_biosynth_metab"/>
</dbReference>
<sequence>MFLYHATIIIHDMFNTERDDRNISTSSSYLEYARLYGSNQVEQESERLGKDGLLKPDTFHEDRLLGQPPGFNVLLVLYSRFHNYVATVLKEINEDGRFTGQTLKLKIPQRSPAIPRKSSITTSSRPLD</sequence>
<organism evidence="5 6">
    <name type="scientific">Lepraria finkii</name>
    <dbReference type="NCBI Taxonomy" id="1340010"/>
    <lineage>
        <taxon>Eukaryota</taxon>
        <taxon>Fungi</taxon>
        <taxon>Dikarya</taxon>
        <taxon>Ascomycota</taxon>
        <taxon>Pezizomycotina</taxon>
        <taxon>Lecanoromycetes</taxon>
        <taxon>OSLEUM clade</taxon>
        <taxon>Lecanoromycetidae</taxon>
        <taxon>Lecanorales</taxon>
        <taxon>Lecanorineae</taxon>
        <taxon>Stereocaulaceae</taxon>
        <taxon>Lepraria</taxon>
    </lineage>
</organism>
<evidence type="ECO:0000256" key="4">
    <source>
        <dbReference type="ARBA" id="ARBA00023004"/>
    </source>
</evidence>
<name>A0ABR4B1A0_9LECA</name>
<keyword evidence="1" id="KW-0479">Metal-binding</keyword>
<dbReference type="PROSITE" id="PS50292">
    <property type="entry name" value="PEROXIDASE_3"/>
    <property type="match status" value="1"/>
</dbReference>
<dbReference type="PANTHER" id="PTHR11903">
    <property type="entry name" value="PROSTAGLANDIN G/H SYNTHASE"/>
    <property type="match status" value="1"/>
</dbReference>
<keyword evidence="3" id="KW-0560">Oxidoreductase</keyword>
<protein>
    <submittedName>
        <fullName evidence="5">Uncharacterized protein</fullName>
    </submittedName>
</protein>
<dbReference type="EMBL" id="JBHFEH010000038">
    <property type="protein sequence ID" value="KAL2051168.1"/>
    <property type="molecule type" value="Genomic_DNA"/>
</dbReference>
<keyword evidence="6" id="KW-1185">Reference proteome</keyword>
<evidence type="ECO:0000313" key="5">
    <source>
        <dbReference type="EMBL" id="KAL2051168.1"/>
    </source>
</evidence>
<dbReference type="Proteomes" id="UP001590951">
    <property type="component" value="Unassembled WGS sequence"/>
</dbReference>
<evidence type="ECO:0000256" key="2">
    <source>
        <dbReference type="ARBA" id="ARBA00022964"/>
    </source>
</evidence>
<dbReference type="InterPro" id="IPR010255">
    <property type="entry name" value="Haem_peroxidase_sf"/>
</dbReference>
<comment type="caution">
    <text evidence="5">The sequence shown here is derived from an EMBL/GenBank/DDBJ whole genome shotgun (WGS) entry which is preliminary data.</text>
</comment>
<dbReference type="InterPro" id="IPR019791">
    <property type="entry name" value="Haem_peroxidase_animal"/>
</dbReference>
<proteinExistence type="predicted"/>
<accession>A0ABR4B1A0</accession>
<dbReference type="Gene3D" id="1.10.640.10">
    <property type="entry name" value="Haem peroxidase domain superfamily, animal type"/>
    <property type="match status" value="1"/>
</dbReference>
<gene>
    <name evidence="5" type="ORF">ABVK25_008597</name>
</gene>
<dbReference type="SUPFAM" id="SSF48113">
    <property type="entry name" value="Heme-dependent peroxidases"/>
    <property type="match status" value="1"/>
</dbReference>
<dbReference type="PANTHER" id="PTHR11903:SF13">
    <property type="entry name" value="LINOLEATE 10R-LIPOXYGENASE"/>
    <property type="match status" value="1"/>
</dbReference>
<evidence type="ECO:0000313" key="6">
    <source>
        <dbReference type="Proteomes" id="UP001590951"/>
    </source>
</evidence>
<evidence type="ECO:0000256" key="1">
    <source>
        <dbReference type="ARBA" id="ARBA00022723"/>
    </source>
</evidence>
<dbReference type="InterPro" id="IPR037120">
    <property type="entry name" value="Haem_peroxidase_sf_animal"/>
</dbReference>
<keyword evidence="4" id="KW-0408">Iron</keyword>